<evidence type="ECO:0000256" key="1">
    <source>
        <dbReference type="SAM" id="MobiDB-lite"/>
    </source>
</evidence>
<dbReference type="Proteomes" id="UP000054107">
    <property type="component" value="Unassembled WGS sequence"/>
</dbReference>
<organism evidence="2 3">
    <name type="scientific">Parasitella parasitica</name>
    <dbReference type="NCBI Taxonomy" id="35722"/>
    <lineage>
        <taxon>Eukaryota</taxon>
        <taxon>Fungi</taxon>
        <taxon>Fungi incertae sedis</taxon>
        <taxon>Mucoromycota</taxon>
        <taxon>Mucoromycotina</taxon>
        <taxon>Mucoromycetes</taxon>
        <taxon>Mucorales</taxon>
        <taxon>Mucorineae</taxon>
        <taxon>Mucoraceae</taxon>
        <taxon>Parasitella</taxon>
    </lineage>
</organism>
<sequence>MTQETLSYDVQKTRLRSAMAEQVVNKEEKENARKRLMNGDDCEEGSSRRTKASKGEEWKQFLDDQDNKKCFMRLSPEKHNLIWCGKLVRYCLPHVLAETSIAIFDAESETKMQPCCARRPNPHCRTKDDCRY</sequence>
<gene>
    <name evidence="2" type="primary">PARPA_01408.1 scaffold 1359</name>
</gene>
<feature type="region of interest" description="Disordered" evidence="1">
    <location>
        <begin position="20"/>
        <end position="58"/>
    </location>
</feature>
<feature type="compositionally biased region" description="Basic and acidic residues" evidence="1">
    <location>
        <begin position="24"/>
        <end position="33"/>
    </location>
</feature>
<dbReference type="AlphaFoldDB" id="A0A0B7MYW6"/>
<evidence type="ECO:0000313" key="3">
    <source>
        <dbReference type="Proteomes" id="UP000054107"/>
    </source>
</evidence>
<evidence type="ECO:0000313" key="2">
    <source>
        <dbReference type="EMBL" id="CEP08099.1"/>
    </source>
</evidence>
<name>A0A0B7MYW6_9FUNG</name>
<keyword evidence="3" id="KW-1185">Reference proteome</keyword>
<dbReference type="OrthoDB" id="2266444at2759"/>
<proteinExistence type="predicted"/>
<accession>A0A0B7MYW6</accession>
<protein>
    <submittedName>
        <fullName evidence="2">Uncharacterized protein</fullName>
    </submittedName>
</protein>
<dbReference type="EMBL" id="LN719426">
    <property type="protein sequence ID" value="CEP08099.1"/>
    <property type="molecule type" value="Genomic_DNA"/>
</dbReference>
<reference evidence="2 3" key="1">
    <citation type="submission" date="2014-09" db="EMBL/GenBank/DDBJ databases">
        <authorList>
            <person name="Ellenberger Sabrina"/>
        </authorList>
    </citation>
    <scope>NUCLEOTIDE SEQUENCE [LARGE SCALE GENOMIC DNA]</scope>
    <source>
        <strain evidence="2 3">CBS 412.66</strain>
    </source>
</reference>